<evidence type="ECO:0000256" key="7">
    <source>
        <dbReference type="HAMAP-Rule" id="MF_00227"/>
    </source>
</evidence>
<evidence type="ECO:0000313" key="9">
    <source>
        <dbReference type="EMBL" id="MFC4361166.1"/>
    </source>
</evidence>
<dbReference type="Pfam" id="PF00825">
    <property type="entry name" value="Ribonuclease_P"/>
    <property type="match status" value="1"/>
</dbReference>
<dbReference type="InterPro" id="IPR000100">
    <property type="entry name" value="RNase_P"/>
</dbReference>
<keyword evidence="3 7" id="KW-0540">Nuclease</keyword>
<gene>
    <name evidence="7 9" type="primary">rnpA</name>
    <name evidence="9" type="ORF">ACFOX3_02570</name>
</gene>
<dbReference type="HAMAP" id="MF_00227">
    <property type="entry name" value="RNase_P"/>
    <property type="match status" value="1"/>
</dbReference>
<proteinExistence type="inferred from homology"/>
<comment type="caution">
    <text evidence="9">The sequence shown here is derived from an EMBL/GenBank/DDBJ whole genome shotgun (WGS) entry which is preliminary data.</text>
</comment>
<dbReference type="PANTHER" id="PTHR33992">
    <property type="entry name" value="RIBONUCLEASE P PROTEIN COMPONENT"/>
    <property type="match status" value="1"/>
</dbReference>
<evidence type="ECO:0000256" key="3">
    <source>
        <dbReference type="ARBA" id="ARBA00022722"/>
    </source>
</evidence>
<dbReference type="GO" id="GO:0004526">
    <property type="term" value="F:ribonuclease P activity"/>
    <property type="evidence" value="ECO:0007669"/>
    <property type="project" value="UniProtKB-EC"/>
</dbReference>
<dbReference type="NCBIfam" id="TIGR00188">
    <property type="entry name" value="rnpA"/>
    <property type="match status" value="1"/>
</dbReference>
<dbReference type="InterPro" id="IPR020539">
    <property type="entry name" value="RNase_P_CS"/>
</dbReference>
<keyword evidence="4 7" id="KW-0255">Endonuclease</keyword>
<accession>A0ABV8V197</accession>
<comment type="catalytic activity">
    <reaction evidence="7">
        <text>Endonucleolytic cleavage of RNA, removing 5'-extranucleotides from tRNA precursor.</text>
        <dbReference type="EC" id="3.1.26.5"/>
    </reaction>
</comment>
<keyword evidence="5 7" id="KW-0378">Hydrolase</keyword>
<keyword evidence="6 7" id="KW-0694">RNA-binding</keyword>
<dbReference type="EMBL" id="JBHSCX010000003">
    <property type="protein sequence ID" value="MFC4361166.1"/>
    <property type="molecule type" value="Genomic_DNA"/>
</dbReference>
<comment type="function">
    <text evidence="1 7">RNaseP catalyzes the removal of the 5'-leader sequence from pre-tRNA to produce the mature 5'-terminus. It can also cleave other RNA substrates such as 4.5S RNA. The protein component plays an auxiliary but essential role in vivo by binding to the 5'-leader sequence and broadening the substrate specificity of the ribozyme.</text>
</comment>
<dbReference type="Proteomes" id="UP001595840">
    <property type="component" value="Unassembled WGS sequence"/>
</dbReference>
<protein>
    <recommendedName>
        <fullName evidence="7 8">Ribonuclease P protein component</fullName>
        <shortName evidence="7">RNase P protein</shortName>
        <shortName evidence="7">RNaseP protein</shortName>
        <ecNumber evidence="7 8">3.1.26.5</ecNumber>
    </recommendedName>
    <alternativeName>
        <fullName evidence="7">Protein C5</fullName>
    </alternativeName>
</protein>
<organism evidence="9 10">
    <name type="scientific">Simiduia curdlanivorans</name>
    <dbReference type="NCBI Taxonomy" id="1492769"/>
    <lineage>
        <taxon>Bacteria</taxon>
        <taxon>Pseudomonadati</taxon>
        <taxon>Pseudomonadota</taxon>
        <taxon>Gammaproteobacteria</taxon>
        <taxon>Cellvibrionales</taxon>
        <taxon>Cellvibrionaceae</taxon>
        <taxon>Simiduia</taxon>
    </lineage>
</organism>
<sequence>MPSFTFSKSLRLLTPSDFKPVFDQATFRASHQYFMFLASSNGLSAPRLGLVIAKKNIKLAVQRNRIKRLVREAFRHLQHELPAIDCVFLTRRGLDQLDNETITKQLEQQLKRLAKKAKEAPQP</sequence>
<dbReference type="PROSITE" id="PS00648">
    <property type="entry name" value="RIBONUCLEASE_P"/>
    <property type="match status" value="1"/>
</dbReference>
<evidence type="ECO:0000313" key="10">
    <source>
        <dbReference type="Proteomes" id="UP001595840"/>
    </source>
</evidence>
<reference evidence="10" key="1">
    <citation type="journal article" date="2019" name="Int. J. Syst. Evol. Microbiol.">
        <title>The Global Catalogue of Microorganisms (GCM) 10K type strain sequencing project: providing services to taxonomists for standard genome sequencing and annotation.</title>
        <authorList>
            <consortium name="The Broad Institute Genomics Platform"/>
            <consortium name="The Broad Institute Genome Sequencing Center for Infectious Disease"/>
            <person name="Wu L."/>
            <person name="Ma J."/>
        </authorList>
    </citation>
    <scope>NUCLEOTIDE SEQUENCE [LARGE SCALE GENOMIC DNA]</scope>
    <source>
        <strain evidence="10">CECT 8570</strain>
    </source>
</reference>
<dbReference type="SUPFAM" id="SSF54211">
    <property type="entry name" value="Ribosomal protein S5 domain 2-like"/>
    <property type="match status" value="1"/>
</dbReference>
<comment type="similarity">
    <text evidence="7">Belongs to the RnpA family.</text>
</comment>
<comment type="subunit">
    <text evidence="7">Consists of a catalytic RNA component (M1 or rnpB) and a protein subunit.</text>
</comment>
<evidence type="ECO:0000256" key="6">
    <source>
        <dbReference type="ARBA" id="ARBA00022884"/>
    </source>
</evidence>
<dbReference type="PANTHER" id="PTHR33992:SF1">
    <property type="entry name" value="RIBONUCLEASE P PROTEIN COMPONENT"/>
    <property type="match status" value="1"/>
</dbReference>
<dbReference type="EC" id="3.1.26.5" evidence="7 8"/>
<dbReference type="InterPro" id="IPR014721">
    <property type="entry name" value="Ribsml_uS5_D2-typ_fold_subgr"/>
</dbReference>
<dbReference type="InterPro" id="IPR020568">
    <property type="entry name" value="Ribosomal_Su5_D2-typ_SF"/>
</dbReference>
<evidence type="ECO:0000256" key="2">
    <source>
        <dbReference type="ARBA" id="ARBA00022694"/>
    </source>
</evidence>
<keyword evidence="10" id="KW-1185">Reference proteome</keyword>
<name>A0ABV8V197_9GAMM</name>
<evidence type="ECO:0000256" key="8">
    <source>
        <dbReference type="NCBIfam" id="TIGR00188"/>
    </source>
</evidence>
<dbReference type="RefSeq" id="WP_290260189.1">
    <property type="nucleotide sequence ID" value="NZ_JAUFQG010000004.1"/>
</dbReference>
<dbReference type="Gene3D" id="3.30.230.10">
    <property type="match status" value="1"/>
</dbReference>
<evidence type="ECO:0000256" key="1">
    <source>
        <dbReference type="ARBA" id="ARBA00002663"/>
    </source>
</evidence>
<evidence type="ECO:0000256" key="4">
    <source>
        <dbReference type="ARBA" id="ARBA00022759"/>
    </source>
</evidence>
<keyword evidence="2 7" id="KW-0819">tRNA processing</keyword>
<evidence type="ECO:0000256" key="5">
    <source>
        <dbReference type="ARBA" id="ARBA00022801"/>
    </source>
</evidence>